<evidence type="ECO:0000313" key="2">
    <source>
        <dbReference type="Proteomes" id="UP000814140"/>
    </source>
</evidence>
<gene>
    <name evidence="1" type="ORF">BV25DRAFT_1916930</name>
</gene>
<organism evidence="1 2">
    <name type="scientific">Artomyces pyxidatus</name>
    <dbReference type="NCBI Taxonomy" id="48021"/>
    <lineage>
        <taxon>Eukaryota</taxon>
        <taxon>Fungi</taxon>
        <taxon>Dikarya</taxon>
        <taxon>Basidiomycota</taxon>
        <taxon>Agaricomycotina</taxon>
        <taxon>Agaricomycetes</taxon>
        <taxon>Russulales</taxon>
        <taxon>Auriscalpiaceae</taxon>
        <taxon>Artomyces</taxon>
    </lineage>
</organism>
<reference evidence="1" key="1">
    <citation type="submission" date="2021-03" db="EMBL/GenBank/DDBJ databases">
        <authorList>
            <consortium name="DOE Joint Genome Institute"/>
            <person name="Ahrendt S."/>
            <person name="Looney B.P."/>
            <person name="Miyauchi S."/>
            <person name="Morin E."/>
            <person name="Drula E."/>
            <person name="Courty P.E."/>
            <person name="Chicoki N."/>
            <person name="Fauchery L."/>
            <person name="Kohler A."/>
            <person name="Kuo A."/>
            <person name="Labutti K."/>
            <person name="Pangilinan J."/>
            <person name="Lipzen A."/>
            <person name="Riley R."/>
            <person name="Andreopoulos W."/>
            <person name="He G."/>
            <person name="Johnson J."/>
            <person name="Barry K.W."/>
            <person name="Grigoriev I.V."/>
            <person name="Nagy L."/>
            <person name="Hibbett D."/>
            <person name="Henrissat B."/>
            <person name="Matheny P.B."/>
            <person name="Labbe J."/>
            <person name="Martin F."/>
        </authorList>
    </citation>
    <scope>NUCLEOTIDE SEQUENCE</scope>
    <source>
        <strain evidence="1">HHB10654</strain>
    </source>
</reference>
<sequence length="120" mass="11378">MAIIPLPPCPVDDMRVAERQAESEAAYVGSTGSTANALRLDRPMEIALAAGADVTDHGAALPLTTVPHAEVATDPGTGNASATPATNTGQGIGAVGGGAETENGASAGATAAAGGGLASG</sequence>
<protein>
    <submittedName>
        <fullName evidence="1">Uncharacterized protein</fullName>
    </submittedName>
</protein>
<comment type="caution">
    <text evidence="1">The sequence shown here is derived from an EMBL/GenBank/DDBJ whole genome shotgun (WGS) entry which is preliminary data.</text>
</comment>
<proteinExistence type="predicted"/>
<accession>A0ACB8T0R5</accession>
<dbReference type="EMBL" id="MU277212">
    <property type="protein sequence ID" value="KAI0061581.1"/>
    <property type="molecule type" value="Genomic_DNA"/>
</dbReference>
<dbReference type="Proteomes" id="UP000814140">
    <property type="component" value="Unassembled WGS sequence"/>
</dbReference>
<reference evidence="1" key="2">
    <citation type="journal article" date="2022" name="New Phytol.">
        <title>Evolutionary transition to the ectomycorrhizal habit in the genomes of a hyperdiverse lineage of mushroom-forming fungi.</title>
        <authorList>
            <person name="Looney B."/>
            <person name="Miyauchi S."/>
            <person name="Morin E."/>
            <person name="Drula E."/>
            <person name="Courty P.E."/>
            <person name="Kohler A."/>
            <person name="Kuo A."/>
            <person name="LaButti K."/>
            <person name="Pangilinan J."/>
            <person name="Lipzen A."/>
            <person name="Riley R."/>
            <person name="Andreopoulos W."/>
            <person name="He G."/>
            <person name="Johnson J."/>
            <person name="Nolan M."/>
            <person name="Tritt A."/>
            <person name="Barry K.W."/>
            <person name="Grigoriev I.V."/>
            <person name="Nagy L.G."/>
            <person name="Hibbett D."/>
            <person name="Henrissat B."/>
            <person name="Matheny P.B."/>
            <person name="Labbe J."/>
            <person name="Martin F.M."/>
        </authorList>
    </citation>
    <scope>NUCLEOTIDE SEQUENCE</scope>
    <source>
        <strain evidence="1">HHB10654</strain>
    </source>
</reference>
<name>A0ACB8T0R5_9AGAM</name>
<evidence type="ECO:0000313" key="1">
    <source>
        <dbReference type="EMBL" id="KAI0061581.1"/>
    </source>
</evidence>
<keyword evidence="2" id="KW-1185">Reference proteome</keyword>